<feature type="domain" description="Cysteine-rich" evidence="6">
    <location>
        <begin position="120"/>
        <end position="205"/>
    </location>
</feature>
<evidence type="ECO:0000256" key="3">
    <source>
        <dbReference type="ARBA" id="ARBA00023002"/>
    </source>
</evidence>
<dbReference type="PATRIC" id="fig|634498.28.peg.1213"/>
<evidence type="ECO:0000256" key="4">
    <source>
        <dbReference type="ARBA" id="ARBA00023004"/>
    </source>
</evidence>
<organism evidence="7 8">
    <name type="scientific">Methanobrevibacter ruminantium (strain ATCC 35063 / DSM 1093 / JCM 13430 / OCM 146 / M1)</name>
    <name type="common">Methanobacterium ruminantium</name>
    <dbReference type="NCBI Taxonomy" id="634498"/>
    <lineage>
        <taxon>Archaea</taxon>
        <taxon>Methanobacteriati</taxon>
        <taxon>Methanobacteriota</taxon>
        <taxon>Methanomada group</taxon>
        <taxon>Methanobacteria</taxon>
        <taxon>Methanobacteriales</taxon>
        <taxon>Methanobacteriaceae</taxon>
        <taxon>Methanobrevibacter</taxon>
    </lineage>
</organism>
<dbReference type="Proteomes" id="UP000008680">
    <property type="component" value="Chromosome"/>
</dbReference>
<evidence type="ECO:0000313" key="7">
    <source>
        <dbReference type="EMBL" id="ADC47062.1"/>
    </source>
</evidence>
<dbReference type="AlphaFoldDB" id="D3E3F1"/>
<keyword evidence="8" id="KW-1185">Reference proteome</keyword>
<dbReference type="KEGG" id="mru:mru_1212"/>
<evidence type="ECO:0000256" key="5">
    <source>
        <dbReference type="ARBA" id="ARBA00023014"/>
    </source>
</evidence>
<dbReference type="HOGENOM" id="CLU_092359_0_0_2"/>
<dbReference type="GO" id="GO:0051912">
    <property type="term" value="F:CoB--CoM heterodisulfide reductase activity"/>
    <property type="evidence" value="ECO:0007669"/>
    <property type="project" value="UniProtKB-EC"/>
</dbReference>
<dbReference type="eggNOG" id="arCOG00333">
    <property type="taxonomic scope" value="Archaea"/>
</dbReference>
<dbReference type="Pfam" id="PF02754">
    <property type="entry name" value="CCG"/>
    <property type="match status" value="2"/>
</dbReference>
<dbReference type="STRING" id="634498.mru_1212"/>
<dbReference type="PANTHER" id="PTHR43255:SF1">
    <property type="entry name" value="IRON-SULFUR-BINDING OXIDOREDUCTASE FADF-RELATED"/>
    <property type="match status" value="1"/>
</dbReference>
<evidence type="ECO:0000313" key="8">
    <source>
        <dbReference type="Proteomes" id="UP000008680"/>
    </source>
</evidence>
<dbReference type="RefSeq" id="WP_012956011.1">
    <property type="nucleotide sequence ID" value="NC_013790.1"/>
</dbReference>
<dbReference type="EMBL" id="CP001719">
    <property type="protein sequence ID" value="ADC47062.1"/>
    <property type="molecule type" value="Genomic_DNA"/>
</dbReference>
<dbReference type="GO" id="GO:0005886">
    <property type="term" value="C:plasma membrane"/>
    <property type="evidence" value="ECO:0007669"/>
    <property type="project" value="TreeGrafter"/>
</dbReference>
<accession>D3E3F1</accession>
<sequence>MLLYFRGCTAREKLDSISEATQSLLKLFNIEYEILDNEQCCGSVLLRTGFKEDGIEQMNKTYSDIKGKTILTSCAGCYKTLKEDYKTYLDADLEVIHISQLLNELINENSINKLDKDLLITYHDPCHLGRHAGEYEAPRSVIKTFSNLTEMKNIKEKSRCCGSGGGVKSAYGDLSNSIAKLRIAEANETGADLLVSACPFCKLNLSQNSDDLEVLDLSEFVLKMLKESDLDLSNLKMLEEDNLELSKNKKME</sequence>
<keyword evidence="1" id="KW-0004">4Fe-4S</keyword>
<keyword evidence="4" id="KW-0408">Iron</keyword>
<dbReference type="InterPro" id="IPR004017">
    <property type="entry name" value="Cys_rich_dom"/>
</dbReference>
<proteinExistence type="predicted"/>
<dbReference type="GO" id="GO:0046872">
    <property type="term" value="F:metal ion binding"/>
    <property type="evidence" value="ECO:0007669"/>
    <property type="project" value="UniProtKB-KW"/>
</dbReference>
<dbReference type="GO" id="GO:0051539">
    <property type="term" value="F:4 iron, 4 sulfur cluster binding"/>
    <property type="evidence" value="ECO:0007669"/>
    <property type="project" value="UniProtKB-KW"/>
</dbReference>
<name>D3E3F1_METRM</name>
<dbReference type="OrthoDB" id="42878at2157"/>
<dbReference type="GeneID" id="8770863"/>
<keyword evidence="2" id="KW-0479">Metal-binding</keyword>
<feature type="domain" description="Cysteine-rich" evidence="6">
    <location>
        <begin position="3"/>
        <end position="82"/>
    </location>
</feature>
<dbReference type="PANTHER" id="PTHR43255">
    <property type="entry name" value="IRON-SULFUR-BINDING OXIDOREDUCTASE FADF-RELATED-RELATED"/>
    <property type="match status" value="1"/>
</dbReference>
<dbReference type="EC" id="1.8.98.1" evidence="7"/>
<keyword evidence="5" id="KW-0411">Iron-sulfur</keyword>
<evidence type="ECO:0000259" key="6">
    <source>
        <dbReference type="Pfam" id="PF02754"/>
    </source>
</evidence>
<gene>
    <name evidence="7" type="primary">hdrB2</name>
    <name evidence="7" type="ordered locus">mru_1212</name>
</gene>
<evidence type="ECO:0000256" key="2">
    <source>
        <dbReference type="ARBA" id="ARBA00022723"/>
    </source>
</evidence>
<keyword evidence="3 7" id="KW-0560">Oxidoreductase</keyword>
<protein>
    <submittedName>
        <fullName evidence="7">CoB--CoM heterodisulfide reductase subunitB HdrB2</fullName>
        <ecNumber evidence="7">1.8.98.1</ecNumber>
    </submittedName>
</protein>
<dbReference type="InterPro" id="IPR051460">
    <property type="entry name" value="HdrC_iron-sulfur_subunit"/>
</dbReference>
<evidence type="ECO:0000256" key="1">
    <source>
        <dbReference type="ARBA" id="ARBA00022485"/>
    </source>
</evidence>
<reference evidence="7 8" key="1">
    <citation type="journal article" date="2010" name="PLoS ONE">
        <title>The genome sequence of the rumen methanogen Methanobrevibacter ruminantium reveals new possibilities for controlling ruminant methane emissions.</title>
        <authorList>
            <person name="Leahy S.C."/>
            <person name="Kelly W.J."/>
            <person name="Altermann E."/>
            <person name="Ronimus R.S."/>
            <person name="Yeoman C.J."/>
            <person name="Pacheco D.M."/>
            <person name="Li D."/>
            <person name="Kong Z."/>
            <person name="McTavish S."/>
            <person name="Sang C."/>
            <person name="Lambie S.C."/>
            <person name="Janssen P.H."/>
            <person name="Dey D."/>
            <person name="Attwood G.T."/>
        </authorList>
    </citation>
    <scope>NUCLEOTIDE SEQUENCE [LARGE SCALE GENOMIC DNA]</scope>
    <source>
        <strain evidence="8">ATCC 35063 / DSM 1093 / JCM 13430 / OCM 146 / M1</strain>
    </source>
</reference>